<evidence type="ECO:0000313" key="3">
    <source>
        <dbReference type="EMBL" id="ONM58192.1"/>
    </source>
</evidence>
<keyword evidence="2" id="KW-0812">Transmembrane</keyword>
<dbReference type="InterPro" id="IPR049932">
    <property type="entry name" value="NEAP1-4"/>
</dbReference>
<dbReference type="EMBL" id="CM007650">
    <property type="protein sequence ID" value="ONM58192.1"/>
    <property type="molecule type" value="Genomic_DNA"/>
</dbReference>
<name>A0A1D6IEI4_MAIZE</name>
<sequence>MGTGKALPGERGQGSGVAGGPEGRRVPGMAELPSSFAEQIFTTLYVSSVGVHTALFCHSALASLPAPAVPAAEQSCRAPSPANPTTTQQQIHHRRARRAPRRGTLDPTQQEAANQSPSPPAPTPPAAASGVRYRTPSSPDLLLPADAAKMRRYSALPNGGRQETLADRAHRYRGIVLVILAPLALVSLVLLLMPRSPAGTMGSARDRQQLAETKTRSMEEEVIKLHKCLQDKDEQLHSFTSSTEQYHHELDDLRTHLSFTQATGEAGTQLNLQLACSGRSVSKRVLLIMGIRHEPHPCHRLGKGTMIFMVT</sequence>
<dbReference type="ExpressionAtlas" id="A0A1D6IEI4">
    <property type="expression patterns" value="baseline and differential"/>
</dbReference>
<dbReference type="PANTHER" id="PTHR48145:SF5">
    <property type="entry name" value="NUCLEAR ENVELOPE-ASSOCIATED PROTEIN 2"/>
    <property type="match status" value="1"/>
</dbReference>
<feature type="compositionally biased region" description="Gly residues" evidence="1">
    <location>
        <begin position="11"/>
        <end position="21"/>
    </location>
</feature>
<dbReference type="IntAct" id="A0A1D6IEI4">
    <property type="interactions" value="1"/>
</dbReference>
<gene>
    <name evidence="3" type="ORF">ZEAMMB73_Zm00001d021728</name>
</gene>
<keyword evidence="2" id="KW-1133">Transmembrane helix</keyword>
<reference evidence="3" key="1">
    <citation type="submission" date="2015-12" db="EMBL/GenBank/DDBJ databases">
        <title>Update maize B73 reference genome by single molecule sequencing technologies.</title>
        <authorList>
            <consortium name="Maize Genome Sequencing Project"/>
            <person name="Ware D."/>
        </authorList>
    </citation>
    <scope>NUCLEOTIDE SEQUENCE [LARGE SCALE GENOMIC DNA]</scope>
    <source>
        <tissue evidence="3">Seedling</tissue>
    </source>
</reference>
<organism evidence="3">
    <name type="scientific">Zea mays</name>
    <name type="common">Maize</name>
    <dbReference type="NCBI Taxonomy" id="4577"/>
    <lineage>
        <taxon>Eukaryota</taxon>
        <taxon>Viridiplantae</taxon>
        <taxon>Streptophyta</taxon>
        <taxon>Embryophyta</taxon>
        <taxon>Tracheophyta</taxon>
        <taxon>Spermatophyta</taxon>
        <taxon>Magnoliopsida</taxon>
        <taxon>Liliopsida</taxon>
        <taxon>Poales</taxon>
        <taxon>Poaceae</taxon>
        <taxon>PACMAD clade</taxon>
        <taxon>Panicoideae</taxon>
        <taxon>Andropogonodae</taxon>
        <taxon>Andropogoneae</taxon>
        <taxon>Tripsacinae</taxon>
        <taxon>Zea</taxon>
    </lineage>
</organism>
<dbReference type="AlphaFoldDB" id="A0A1D6IEI4"/>
<evidence type="ECO:0000256" key="2">
    <source>
        <dbReference type="SAM" id="Phobius"/>
    </source>
</evidence>
<feature type="compositionally biased region" description="Basic residues" evidence="1">
    <location>
        <begin position="91"/>
        <end position="101"/>
    </location>
</feature>
<proteinExistence type="predicted"/>
<feature type="region of interest" description="Disordered" evidence="1">
    <location>
        <begin position="1"/>
        <end position="29"/>
    </location>
</feature>
<dbReference type="InParanoid" id="A0A1D6IEI4"/>
<protein>
    <submittedName>
        <fullName evidence="3">Uncharacterized protein</fullName>
    </submittedName>
</protein>
<dbReference type="SMR" id="A0A1D6IEI4"/>
<evidence type="ECO:0000256" key="1">
    <source>
        <dbReference type="SAM" id="MobiDB-lite"/>
    </source>
</evidence>
<dbReference type="PANTHER" id="PTHR48145">
    <property type="entry name" value="NUCLEAR ENVELOPE-ASSOCIATED PROTEIN 1"/>
    <property type="match status" value="1"/>
</dbReference>
<feature type="region of interest" description="Disordered" evidence="1">
    <location>
        <begin position="74"/>
        <end position="141"/>
    </location>
</feature>
<feature type="transmembrane region" description="Helical" evidence="2">
    <location>
        <begin position="172"/>
        <end position="193"/>
    </location>
</feature>
<accession>A0A1D6IEI4</accession>
<keyword evidence="2" id="KW-0472">Membrane</keyword>